<accession>M2R3I0</accession>
<dbReference type="EMBL" id="KB445806">
    <property type="protein sequence ID" value="EMD33461.1"/>
    <property type="molecule type" value="Genomic_DNA"/>
</dbReference>
<dbReference type="CDD" id="cd02219">
    <property type="entry name" value="cupin_YjlB-like"/>
    <property type="match status" value="1"/>
</dbReference>
<name>M2R3I0_CERS8</name>
<evidence type="ECO:0000259" key="1">
    <source>
        <dbReference type="Pfam" id="PF00190"/>
    </source>
</evidence>
<dbReference type="Pfam" id="PF00190">
    <property type="entry name" value="Cupin_1"/>
    <property type="match status" value="1"/>
</dbReference>
<evidence type="ECO:0000313" key="2">
    <source>
        <dbReference type="EMBL" id="EMD33461.1"/>
    </source>
</evidence>
<dbReference type="Proteomes" id="UP000016930">
    <property type="component" value="Unassembled WGS sequence"/>
</dbReference>
<dbReference type="OrthoDB" id="2446447at2759"/>
<evidence type="ECO:0000313" key="3">
    <source>
        <dbReference type="Proteomes" id="UP000016930"/>
    </source>
</evidence>
<dbReference type="PANTHER" id="PTHR36448:SF3">
    <property type="entry name" value="CUPIN TYPE-2 DOMAIN-CONTAINING PROTEIN"/>
    <property type="match status" value="1"/>
</dbReference>
<gene>
    <name evidence="2" type="ORF">CERSUDRAFT_142422</name>
</gene>
<sequence>MPLTPISSLRVSLHLIPAHGRIPNTSIHNRPLIIYHNAFVDSSLTADRIEAHLTRVGVVRPNWRYTMYPTSHFHSTTHELLVIVHGRGRMLFGGDENPNAVETEIRKGDAILIPAGVAHKLVEDQEGGFQMVGSYPVGAQEWDMCYGKGGKEEEGVEERIRQLGWFQKDPLYGDKGPALSD</sequence>
<dbReference type="InterPro" id="IPR014500">
    <property type="entry name" value="UCP019307_cupin"/>
</dbReference>
<dbReference type="AlphaFoldDB" id="M2R3I0"/>
<dbReference type="PIRSF" id="PIRSF019307">
    <property type="entry name" value="UCP019307"/>
    <property type="match status" value="1"/>
</dbReference>
<protein>
    <recommendedName>
        <fullName evidence="1">Cupin type-1 domain-containing protein</fullName>
    </recommendedName>
</protein>
<dbReference type="Gene3D" id="2.60.120.10">
    <property type="entry name" value="Jelly Rolls"/>
    <property type="match status" value="1"/>
</dbReference>
<reference evidence="2 3" key="1">
    <citation type="journal article" date="2012" name="Proc. Natl. Acad. Sci. U.S.A.">
        <title>Comparative genomics of Ceriporiopsis subvermispora and Phanerochaete chrysosporium provide insight into selective ligninolysis.</title>
        <authorList>
            <person name="Fernandez-Fueyo E."/>
            <person name="Ruiz-Duenas F.J."/>
            <person name="Ferreira P."/>
            <person name="Floudas D."/>
            <person name="Hibbett D.S."/>
            <person name="Canessa P."/>
            <person name="Larrondo L.F."/>
            <person name="James T.Y."/>
            <person name="Seelenfreund D."/>
            <person name="Lobos S."/>
            <person name="Polanco R."/>
            <person name="Tello M."/>
            <person name="Honda Y."/>
            <person name="Watanabe T."/>
            <person name="Watanabe T."/>
            <person name="Ryu J.S."/>
            <person name="Kubicek C.P."/>
            <person name="Schmoll M."/>
            <person name="Gaskell J."/>
            <person name="Hammel K.E."/>
            <person name="St John F.J."/>
            <person name="Vanden Wymelenberg A."/>
            <person name="Sabat G."/>
            <person name="Splinter BonDurant S."/>
            <person name="Syed K."/>
            <person name="Yadav J.S."/>
            <person name="Doddapaneni H."/>
            <person name="Subramanian V."/>
            <person name="Lavin J.L."/>
            <person name="Oguiza J.A."/>
            <person name="Perez G."/>
            <person name="Pisabarro A.G."/>
            <person name="Ramirez L."/>
            <person name="Santoyo F."/>
            <person name="Master E."/>
            <person name="Coutinho P.M."/>
            <person name="Henrissat B."/>
            <person name="Lombard V."/>
            <person name="Magnuson J.K."/>
            <person name="Kuees U."/>
            <person name="Hori C."/>
            <person name="Igarashi K."/>
            <person name="Samejima M."/>
            <person name="Held B.W."/>
            <person name="Barry K.W."/>
            <person name="LaButti K.M."/>
            <person name="Lapidus A."/>
            <person name="Lindquist E.A."/>
            <person name="Lucas S.M."/>
            <person name="Riley R."/>
            <person name="Salamov A.A."/>
            <person name="Hoffmeister D."/>
            <person name="Schwenk D."/>
            <person name="Hadar Y."/>
            <person name="Yarden O."/>
            <person name="de Vries R.P."/>
            <person name="Wiebenga A."/>
            <person name="Stenlid J."/>
            <person name="Eastwood D."/>
            <person name="Grigoriev I.V."/>
            <person name="Berka R.M."/>
            <person name="Blanchette R.A."/>
            <person name="Kersten P."/>
            <person name="Martinez A.T."/>
            <person name="Vicuna R."/>
            <person name="Cullen D."/>
        </authorList>
    </citation>
    <scope>NUCLEOTIDE SEQUENCE [LARGE SCALE GENOMIC DNA]</scope>
    <source>
        <strain evidence="2 3">B</strain>
    </source>
</reference>
<dbReference type="SUPFAM" id="SSF51182">
    <property type="entry name" value="RmlC-like cupins"/>
    <property type="match status" value="1"/>
</dbReference>
<dbReference type="InterPro" id="IPR011051">
    <property type="entry name" value="RmlC_Cupin_sf"/>
</dbReference>
<keyword evidence="3" id="KW-1185">Reference proteome</keyword>
<dbReference type="HOGENOM" id="CLU_084522_3_0_1"/>
<dbReference type="InterPro" id="IPR047121">
    <property type="entry name" value="YjiB-like"/>
</dbReference>
<dbReference type="PANTHER" id="PTHR36448">
    <property type="entry name" value="BLR7373 PROTEIN"/>
    <property type="match status" value="1"/>
</dbReference>
<dbReference type="InterPro" id="IPR006045">
    <property type="entry name" value="Cupin_1"/>
</dbReference>
<dbReference type="InterPro" id="IPR014710">
    <property type="entry name" value="RmlC-like_jellyroll"/>
</dbReference>
<organism evidence="2 3">
    <name type="scientific">Ceriporiopsis subvermispora (strain B)</name>
    <name type="common">White-rot fungus</name>
    <name type="synonym">Gelatoporia subvermispora</name>
    <dbReference type="NCBI Taxonomy" id="914234"/>
    <lineage>
        <taxon>Eukaryota</taxon>
        <taxon>Fungi</taxon>
        <taxon>Dikarya</taxon>
        <taxon>Basidiomycota</taxon>
        <taxon>Agaricomycotina</taxon>
        <taxon>Agaricomycetes</taxon>
        <taxon>Polyporales</taxon>
        <taxon>Gelatoporiaceae</taxon>
        <taxon>Gelatoporia</taxon>
    </lineage>
</organism>
<feature type="domain" description="Cupin type-1" evidence="1">
    <location>
        <begin position="72"/>
        <end position="120"/>
    </location>
</feature>
<proteinExistence type="predicted"/>